<dbReference type="Gene3D" id="1.10.287.1040">
    <property type="entry name" value="Exonuclease VII, small subunit"/>
    <property type="match status" value="1"/>
</dbReference>
<dbReference type="GO" id="GO:0009318">
    <property type="term" value="C:exodeoxyribonuclease VII complex"/>
    <property type="evidence" value="ECO:0007669"/>
    <property type="project" value="UniProtKB-UniRule"/>
</dbReference>
<comment type="catalytic activity">
    <reaction evidence="6">
        <text>Exonucleolytic cleavage in either 5'- to 3'- or 3'- to 5'-direction to yield nucleoside 5'-phosphates.</text>
        <dbReference type="EC" id="3.1.11.6"/>
    </reaction>
</comment>
<dbReference type="KEGG" id="lcc:B488_00910"/>
<dbReference type="EC" id="3.1.11.6" evidence="6"/>
<dbReference type="InterPro" id="IPR037004">
    <property type="entry name" value="Exonuc_VII_ssu_sf"/>
</dbReference>
<dbReference type="PANTHER" id="PTHR34137:SF1">
    <property type="entry name" value="EXODEOXYRIBONUCLEASE 7 SMALL SUBUNIT"/>
    <property type="match status" value="1"/>
</dbReference>
<dbReference type="EMBL" id="CP003789">
    <property type="protein sequence ID" value="AGA64084.1"/>
    <property type="molecule type" value="Genomic_DNA"/>
</dbReference>
<dbReference type="NCBIfam" id="TIGR01280">
    <property type="entry name" value="xseB"/>
    <property type="match status" value="1"/>
</dbReference>
<evidence type="ECO:0000313" key="8">
    <source>
        <dbReference type="Proteomes" id="UP000010799"/>
    </source>
</evidence>
<evidence type="ECO:0000256" key="6">
    <source>
        <dbReference type="HAMAP-Rule" id="MF_00337"/>
    </source>
</evidence>
<dbReference type="AlphaFoldDB" id="L0ERH8"/>
<evidence type="ECO:0000256" key="4">
    <source>
        <dbReference type="ARBA" id="ARBA00022801"/>
    </source>
</evidence>
<comment type="subunit">
    <text evidence="6">Heterooligomer composed of large and small subunits.</text>
</comment>
<dbReference type="HOGENOM" id="CLU_145918_0_3_5"/>
<evidence type="ECO:0000256" key="5">
    <source>
        <dbReference type="ARBA" id="ARBA00022839"/>
    </source>
</evidence>
<evidence type="ECO:0000313" key="7">
    <source>
        <dbReference type="EMBL" id="AGA64084.1"/>
    </source>
</evidence>
<dbReference type="NCBIfam" id="NF002140">
    <property type="entry name" value="PRK00977.1-4"/>
    <property type="match status" value="1"/>
</dbReference>
<dbReference type="GO" id="GO:0005829">
    <property type="term" value="C:cytosol"/>
    <property type="evidence" value="ECO:0007669"/>
    <property type="project" value="TreeGrafter"/>
</dbReference>
<dbReference type="GO" id="GO:0008855">
    <property type="term" value="F:exodeoxyribonuclease VII activity"/>
    <property type="evidence" value="ECO:0007669"/>
    <property type="project" value="UniProtKB-UniRule"/>
</dbReference>
<keyword evidence="5 6" id="KW-0269">Exonuclease</keyword>
<dbReference type="Proteomes" id="UP000010799">
    <property type="component" value="Chromosome"/>
</dbReference>
<dbReference type="PIRSF" id="PIRSF006488">
    <property type="entry name" value="Exonuc_VII_S"/>
    <property type="match status" value="1"/>
</dbReference>
<keyword evidence="2 6" id="KW-0963">Cytoplasm</keyword>
<comment type="subcellular location">
    <subcellularLocation>
        <location evidence="6">Cytoplasm</location>
    </subcellularLocation>
</comment>
<accession>L0ERH8</accession>
<sequence length="85" mass="9598">MNNTQDKNNLSDLSFEKAISELENIVERLERGDVALDESIAIYERGDALKRHCEALLSSAEDRIEKIKLDRNGKIQGIEPLDANN</sequence>
<evidence type="ECO:0000256" key="2">
    <source>
        <dbReference type="ARBA" id="ARBA00022490"/>
    </source>
</evidence>
<dbReference type="RefSeq" id="WP_015272511.1">
    <property type="nucleotide sequence ID" value="NC_019907.1"/>
</dbReference>
<dbReference type="HAMAP" id="MF_00337">
    <property type="entry name" value="Exonuc_7_S"/>
    <property type="match status" value="1"/>
</dbReference>
<dbReference type="GO" id="GO:0006308">
    <property type="term" value="P:DNA catabolic process"/>
    <property type="evidence" value="ECO:0007669"/>
    <property type="project" value="UniProtKB-UniRule"/>
</dbReference>
<comment type="similarity">
    <text evidence="1 6">Belongs to the XseB family.</text>
</comment>
<organism evidence="7 8">
    <name type="scientific">Liberibacter crescens (strain BT-1)</name>
    <dbReference type="NCBI Taxonomy" id="1215343"/>
    <lineage>
        <taxon>Bacteria</taxon>
        <taxon>Pseudomonadati</taxon>
        <taxon>Pseudomonadota</taxon>
        <taxon>Alphaproteobacteria</taxon>
        <taxon>Hyphomicrobiales</taxon>
        <taxon>Rhizobiaceae</taxon>
        <taxon>Liberibacter</taxon>
    </lineage>
</organism>
<dbReference type="NCBIfam" id="NF002139">
    <property type="entry name" value="PRK00977.1-3"/>
    <property type="match status" value="1"/>
</dbReference>
<dbReference type="STRING" id="1215343.B488_00910"/>
<dbReference type="PANTHER" id="PTHR34137">
    <property type="entry name" value="EXODEOXYRIBONUCLEASE 7 SMALL SUBUNIT"/>
    <property type="match status" value="1"/>
</dbReference>
<protein>
    <recommendedName>
        <fullName evidence="6">Exodeoxyribonuclease 7 small subunit</fullName>
        <ecNumber evidence="6">3.1.11.6</ecNumber>
    </recommendedName>
    <alternativeName>
        <fullName evidence="6">Exodeoxyribonuclease VII small subunit</fullName>
        <shortName evidence="6">Exonuclease VII small subunit</shortName>
    </alternativeName>
</protein>
<keyword evidence="8" id="KW-1185">Reference proteome</keyword>
<reference evidence="7 8" key="1">
    <citation type="journal article" date="2012" name="Stand. Genomic Sci.">
        <title>Complete genome sequence of Liberibacter crescens BT-1.</title>
        <authorList>
            <person name="Leonard M.T."/>
            <person name="Fagen J.R."/>
            <person name="Davis-Richardson A.G."/>
            <person name="Davis M.J."/>
            <person name="Triplett E.W."/>
        </authorList>
    </citation>
    <scope>NUCLEOTIDE SEQUENCE [LARGE SCALE GENOMIC DNA]</scope>
    <source>
        <strain evidence="7 8">BT-1</strain>
    </source>
</reference>
<evidence type="ECO:0000256" key="3">
    <source>
        <dbReference type="ARBA" id="ARBA00022722"/>
    </source>
</evidence>
<evidence type="ECO:0000256" key="1">
    <source>
        <dbReference type="ARBA" id="ARBA00009998"/>
    </source>
</evidence>
<dbReference type="InterPro" id="IPR003761">
    <property type="entry name" value="Exonuc_VII_S"/>
</dbReference>
<dbReference type="SUPFAM" id="SSF116842">
    <property type="entry name" value="XseB-like"/>
    <property type="match status" value="1"/>
</dbReference>
<name>L0ERH8_LIBCB</name>
<proteinExistence type="inferred from homology"/>
<keyword evidence="4 6" id="KW-0378">Hydrolase</keyword>
<dbReference type="Pfam" id="PF02609">
    <property type="entry name" value="Exonuc_VII_S"/>
    <property type="match status" value="1"/>
</dbReference>
<dbReference type="eggNOG" id="COG1722">
    <property type="taxonomic scope" value="Bacteria"/>
</dbReference>
<comment type="function">
    <text evidence="6">Bidirectionally degrades single-stranded DNA into large acid-insoluble oligonucleotides, which are then degraded further into small acid-soluble oligonucleotides.</text>
</comment>
<keyword evidence="3 6" id="KW-0540">Nuclease</keyword>
<dbReference type="PATRIC" id="fig|1215343.11.peg.96"/>
<gene>
    <name evidence="6" type="primary">xseB</name>
    <name evidence="7" type="ordered locus">B488_00910</name>
</gene>